<dbReference type="Proteomes" id="UP000887578">
    <property type="component" value="Unplaced"/>
</dbReference>
<organism evidence="1 2">
    <name type="scientific">Panagrolaimus davidi</name>
    <dbReference type="NCBI Taxonomy" id="227884"/>
    <lineage>
        <taxon>Eukaryota</taxon>
        <taxon>Metazoa</taxon>
        <taxon>Ecdysozoa</taxon>
        <taxon>Nematoda</taxon>
        <taxon>Chromadorea</taxon>
        <taxon>Rhabditida</taxon>
        <taxon>Tylenchina</taxon>
        <taxon>Panagrolaimomorpha</taxon>
        <taxon>Panagrolaimoidea</taxon>
        <taxon>Panagrolaimidae</taxon>
        <taxon>Panagrolaimus</taxon>
    </lineage>
</organism>
<proteinExistence type="predicted"/>
<evidence type="ECO:0000313" key="2">
    <source>
        <dbReference type="WBParaSite" id="PDA_v2.g17204.t1"/>
    </source>
</evidence>
<name>A0A914PG07_9BILA</name>
<sequence>MTIKEEKSNMLKLFNPFAPEEKLQFSGNQFPLEEFVNDWVLEKLVPIDCKIYSSNNIGEMQIFECHQIFLENFSIKLKSNFKTKAFQMDNKNILHIPFFEFPANIVESFLIACYGGPLNNSQGVYLMAKQLRSVSVMNASIQNLESNLTITNVVSQYKFAYENDEFNLMKKCVEFIKSQFKYVKLYNEFQNLPENILHELSVNVAMSPNLEIF</sequence>
<dbReference type="WBParaSite" id="PDA_v2.g17204.t1">
    <property type="protein sequence ID" value="PDA_v2.g17204.t1"/>
    <property type="gene ID" value="PDA_v2.g17204"/>
</dbReference>
<dbReference type="Gene3D" id="3.30.710.10">
    <property type="entry name" value="Potassium Channel Kv1.1, Chain A"/>
    <property type="match status" value="1"/>
</dbReference>
<reference evidence="2" key="1">
    <citation type="submission" date="2022-11" db="UniProtKB">
        <authorList>
            <consortium name="WormBaseParasite"/>
        </authorList>
    </citation>
    <scope>IDENTIFICATION</scope>
</reference>
<keyword evidence="1" id="KW-1185">Reference proteome</keyword>
<dbReference type="CDD" id="cd14733">
    <property type="entry name" value="BACK"/>
    <property type="match status" value="1"/>
</dbReference>
<protein>
    <submittedName>
        <fullName evidence="2">BTB domain-containing protein</fullName>
    </submittedName>
</protein>
<dbReference type="InterPro" id="IPR011333">
    <property type="entry name" value="SKP1/BTB/POZ_sf"/>
</dbReference>
<accession>A0A914PG07</accession>
<evidence type="ECO:0000313" key="1">
    <source>
        <dbReference type="Proteomes" id="UP000887578"/>
    </source>
</evidence>
<dbReference type="AlphaFoldDB" id="A0A914PG07"/>